<evidence type="ECO:0000313" key="2">
    <source>
        <dbReference type="WBParaSite" id="PDA_v2.g120.t1"/>
    </source>
</evidence>
<protein>
    <submittedName>
        <fullName evidence="2">Uncharacterized protein</fullName>
    </submittedName>
</protein>
<name>A0A914P9S0_9BILA</name>
<accession>A0A914P9S0</accession>
<organism evidence="1 2">
    <name type="scientific">Panagrolaimus davidi</name>
    <dbReference type="NCBI Taxonomy" id="227884"/>
    <lineage>
        <taxon>Eukaryota</taxon>
        <taxon>Metazoa</taxon>
        <taxon>Ecdysozoa</taxon>
        <taxon>Nematoda</taxon>
        <taxon>Chromadorea</taxon>
        <taxon>Rhabditida</taxon>
        <taxon>Tylenchina</taxon>
        <taxon>Panagrolaimomorpha</taxon>
        <taxon>Panagrolaimoidea</taxon>
        <taxon>Panagrolaimidae</taxon>
        <taxon>Panagrolaimus</taxon>
    </lineage>
</organism>
<evidence type="ECO:0000313" key="1">
    <source>
        <dbReference type="Proteomes" id="UP000887578"/>
    </source>
</evidence>
<dbReference type="Proteomes" id="UP000887578">
    <property type="component" value="Unplaced"/>
</dbReference>
<reference evidence="2" key="1">
    <citation type="submission" date="2022-11" db="UniProtKB">
        <authorList>
            <consortium name="WormBaseParasite"/>
        </authorList>
    </citation>
    <scope>IDENTIFICATION</scope>
</reference>
<keyword evidence="1" id="KW-1185">Reference proteome</keyword>
<dbReference type="AlphaFoldDB" id="A0A914P9S0"/>
<sequence length="218" mass="25428">MNSNEIKKAEAYALTEIDIGYDFIRYTNYPIATNIEQQIKVYWLSIYRDDTNLIMVPMLPGNVKLDEVEEEKGVYDLFVGLCHIKFSYEKFDIVLRIRCIKNTTIKGMISKDEEERYRKFAEQVETHSEGRENAFKSLSFTLQHETAASALRTKMSDFKTLIELLCDPETGNIEHVPSGKRYNQRSKCILSDRKYSVDKNSYWKLSILTTFNIDTTIV</sequence>
<dbReference type="WBParaSite" id="PDA_v2.g120.t1">
    <property type="protein sequence ID" value="PDA_v2.g120.t1"/>
    <property type="gene ID" value="PDA_v2.g120"/>
</dbReference>
<proteinExistence type="predicted"/>